<dbReference type="AlphaFoldDB" id="V4QIY6"/>
<dbReference type="PATRIC" id="fig|1121022.4.peg.4683"/>
<protein>
    <submittedName>
        <fullName evidence="1">Uncharacterized protein</fullName>
    </submittedName>
</protein>
<gene>
    <name evidence="1" type="ORF">ABENE_22870</name>
</gene>
<accession>V4QIY6</accession>
<evidence type="ECO:0000313" key="1">
    <source>
        <dbReference type="EMBL" id="ESQ79128.1"/>
    </source>
</evidence>
<dbReference type="RefSeq" id="WP_018084211.1">
    <property type="nucleotide sequence ID" value="NZ_AQWM01000084.1"/>
</dbReference>
<organism evidence="1 2">
    <name type="scientific">Asticcacaulis benevestitus DSM 16100 = ATCC BAA-896</name>
    <dbReference type="NCBI Taxonomy" id="1121022"/>
    <lineage>
        <taxon>Bacteria</taxon>
        <taxon>Pseudomonadati</taxon>
        <taxon>Pseudomonadota</taxon>
        <taxon>Alphaproteobacteria</taxon>
        <taxon>Caulobacterales</taxon>
        <taxon>Caulobacteraceae</taxon>
        <taxon>Asticcacaulis</taxon>
    </lineage>
</organism>
<name>V4QIY6_9CAUL</name>
<reference evidence="1 2" key="1">
    <citation type="journal article" date="2014" name="Nature">
        <title>Sequential evolution of bacterial morphology by co-option of a developmental regulator.</title>
        <authorList>
            <person name="Jiang C."/>
            <person name="Brown P.J."/>
            <person name="Ducret A."/>
            <person name="Brun Y.V."/>
        </authorList>
    </citation>
    <scope>NUCLEOTIDE SEQUENCE [LARGE SCALE GENOMIC DNA]</scope>
    <source>
        <strain evidence="1 2">DSM 16100</strain>
    </source>
</reference>
<proteinExistence type="predicted"/>
<comment type="caution">
    <text evidence="1">The sequence shown here is derived from an EMBL/GenBank/DDBJ whole genome shotgun (WGS) entry which is preliminary data.</text>
</comment>
<keyword evidence="2" id="KW-1185">Reference proteome</keyword>
<sequence>MIAVHTFGHLRTVSQCIDLFKQNVLDVLGPHDLFIHTWSETNRRTSSWYELNAEVEPVSESTLRLVRDTLTPSAMLVEDQVVFDDERDHEHISAMKMHESVRRSMALRLGVARPKAYDAVLVTRLDIQFRVPIDIRPFFEPLSVPPFDRSVMAITRDHTAHTKSQIIADRFGGRDCFFFGSQRTMDCFASMGLDPSIYVKSPLQERTGEVCFDNFIYSQGLNFQPLNIVSQDDWNVVRQWTPTA</sequence>
<dbReference type="EMBL" id="AWGB01000109">
    <property type="protein sequence ID" value="ESQ79128.1"/>
    <property type="molecule type" value="Genomic_DNA"/>
</dbReference>
<evidence type="ECO:0000313" key="2">
    <source>
        <dbReference type="Proteomes" id="UP000017837"/>
    </source>
</evidence>
<dbReference type="Proteomes" id="UP000017837">
    <property type="component" value="Unassembled WGS sequence"/>
</dbReference>